<dbReference type="Gene3D" id="3.40.190.10">
    <property type="entry name" value="Periplasmic binding protein-like II"/>
    <property type="match status" value="1"/>
</dbReference>
<dbReference type="SUPFAM" id="SSF53850">
    <property type="entry name" value="Periplasmic binding protein-like II"/>
    <property type="match status" value="1"/>
</dbReference>
<sequence length="330" mass="34878">MIQDIDRGRRRVLATAARSAAVAGLVPACALAQSYPSRPVRLLVPVSAGGGTDMIARVVADQLSRGMKQPWVVENQGGAGGQIASQATARAEPDGYNLMIGYVSTHGTLPAVRKVPYDPIRDFTHIAMIGGAPNVLVAQPSGPASFEDFLAEVRTHPGKASYASAGVGTITHLVFEGLKLATNTSVLHVPYRGIAPGINDMVAGQVQYAMPGLAGVLPYIRAGKLRALAVTGPDRHPLLPEVRTLKEIGIPHFEAVQWVGIMGPAHLPPAVVQDLSAAVAQVLGRKETADKLAGEGIRVMPMSQQDFSAYVAADLARWRTIVKERGLQET</sequence>
<evidence type="ECO:0000256" key="1">
    <source>
        <dbReference type="ARBA" id="ARBA00006987"/>
    </source>
</evidence>
<dbReference type="PIRSF" id="PIRSF017082">
    <property type="entry name" value="YflP"/>
    <property type="match status" value="1"/>
</dbReference>
<proteinExistence type="inferred from homology"/>
<dbReference type="PANTHER" id="PTHR42928:SF5">
    <property type="entry name" value="BLR1237 PROTEIN"/>
    <property type="match status" value="1"/>
</dbReference>
<dbReference type="PANTHER" id="PTHR42928">
    <property type="entry name" value="TRICARBOXYLATE-BINDING PROTEIN"/>
    <property type="match status" value="1"/>
</dbReference>
<dbReference type="EMBL" id="BAAAEN010000010">
    <property type="protein sequence ID" value="GAA0510179.1"/>
    <property type="molecule type" value="Genomic_DNA"/>
</dbReference>
<dbReference type="InterPro" id="IPR005064">
    <property type="entry name" value="BUG"/>
</dbReference>
<accession>A0ABN1C1Z8</accession>
<dbReference type="InterPro" id="IPR006311">
    <property type="entry name" value="TAT_signal"/>
</dbReference>
<dbReference type="PROSITE" id="PS51318">
    <property type="entry name" value="TAT"/>
    <property type="match status" value="1"/>
</dbReference>
<organism evidence="2 3">
    <name type="scientific">Pigmentiphaga daeguensis</name>
    <dbReference type="NCBI Taxonomy" id="414049"/>
    <lineage>
        <taxon>Bacteria</taxon>
        <taxon>Pseudomonadati</taxon>
        <taxon>Pseudomonadota</taxon>
        <taxon>Betaproteobacteria</taxon>
        <taxon>Burkholderiales</taxon>
        <taxon>Alcaligenaceae</taxon>
        <taxon>Pigmentiphaga</taxon>
    </lineage>
</organism>
<evidence type="ECO:0000313" key="2">
    <source>
        <dbReference type="EMBL" id="GAA0510179.1"/>
    </source>
</evidence>
<dbReference type="InterPro" id="IPR042100">
    <property type="entry name" value="Bug_dom1"/>
</dbReference>
<evidence type="ECO:0000313" key="3">
    <source>
        <dbReference type="Proteomes" id="UP001501706"/>
    </source>
</evidence>
<reference evidence="3" key="1">
    <citation type="journal article" date="2019" name="Int. J. Syst. Evol. Microbiol.">
        <title>The Global Catalogue of Microorganisms (GCM) 10K type strain sequencing project: providing services to taxonomists for standard genome sequencing and annotation.</title>
        <authorList>
            <consortium name="The Broad Institute Genomics Platform"/>
            <consortium name="The Broad Institute Genome Sequencing Center for Infectious Disease"/>
            <person name="Wu L."/>
            <person name="Ma J."/>
        </authorList>
    </citation>
    <scope>NUCLEOTIDE SEQUENCE [LARGE SCALE GENOMIC DNA]</scope>
    <source>
        <strain evidence="3">JCM 14330</strain>
    </source>
</reference>
<protein>
    <submittedName>
        <fullName evidence="2">Tripartite tricarboxylate transporter substrate binding protein BugE</fullName>
    </submittedName>
</protein>
<dbReference type="CDD" id="cd07012">
    <property type="entry name" value="PBP2_Bug_TTT"/>
    <property type="match status" value="1"/>
</dbReference>
<dbReference type="RefSeq" id="WP_343927722.1">
    <property type="nucleotide sequence ID" value="NZ_BAAAEN010000010.1"/>
</dbReference>
<dbReference type="Gene3D" id="3.40.190.150">
    <property type="entry name" value="Bordetella uptake gene, domain 1"/>
    <property type="match status" value="1"/>
</dbReference>
<comment type="caution">
    <text evidence="2">The sequence shown here is derived from an EMBL/GenBank/DDBJ whole genome shotgun (WGS) entry which is preliminary data.</text>
</comment>
<keyword evidence="3" id="KW-1185">Reference proteome</keyword>
<dbReference type="Pfam" id="PF03401">
    <property type="entry name" value="TctC"/>
    <property type="match status" value="1"/>
</dbReference>
<name>A0ABN1C1Z8_9BURK</name>
<comment type="similarity">
    <text evidence="1">Belongs to the UPF0065 (bug) family.</text>
</comment>
<dbReference type="Proteomes" id="UP001501706">
    <property type="component" value="Unassembled WGS sequence"/>
</dbReference>
<gene>
    <name evidence="2" type="ORF">GCM10009097_29220</name>
</gene>